<dbReference type="EMBL" id="CACRXK020005692">
    <property type="protein sequence ID" value="CAB4007090.1"/>
    <property type="molecule type" value="Genomic_DNA"/>
</dbReference>
<keyword evidence="3" id="KW-1185">Reference proteome</keyword>
<evidence type="ECO:0000313" key="3">
    <source>
        <dbReference type="Proteomes" id="UP001152795"/>
    </source>
</evidence>
<gene>
    <name evidence="2" type="ORF">PACLA_8A008009</name>
</gene>
<proteinExistence type="predicted"/>
<comment type="caution">
    <text evidence="2">The sequence shown here is derived from an EMBL/GenBank/DDBJ whole genome shotgun (WGS) entry which is preliminary data.</text>
</comment>
<sequence>MKESMLKPVRIEAGLGDPPKEYTNNDPEAANFMVKHALKFDSKRPHEFIGEIKNLIETQFPNEDHAVFGKGPYEIRPEFQHLAVNDQQWSKLGSEEKMHKLSKYLESGMGEKRLLEKHDTATKESASASVAMLLPVTASTSGVTTVPKPILGAMFDKANRLLQASNHVVPKPGASDGLFIVAGHGNTFHVVTPGKGSSLKCDGNCVNHSTSICEHVLAVAQVRGTLKEFLTWYQKSKKGPQLLEMALDSGPKNAGKKPSSRKRTNKKKPAVTQVTDLLNPSGSSPISHPVLTDVPVAMPPAFRPVVPPAVPPVVPWPPAIPWPPVVSPVVPNAVPPFADPGSGQTPFLRAPLSIPPFHLPFTSHSTCLSTLIFLVLVPSLYRVNSLHTFDWNTSDC</sequence>
<organism evidence="2 3">
    <name type="scientific">Paramuricea clavata</name>
    <name type="common">Red gorgonian</name>
    <name type="synonym">Violescent sea-whip</name>
    <dbReference type="NCBI Taxonomy" id="317549"/>
    <lineage>
        <taxon>Eukaryota</taxon>
        <taxon>Metazoa</taxon>
        <taxon>Cnidaria</taxon>
        <taxon>Anthozoa</taxon>
        <taxon>Octocorallia</taxon>
        <taxon>Malacalcyonacea</taxon>
        <taxon>Plexauridae</taxon>
        <taxon>Paramuricea</taxon>
    </lineage>
</organism>
<protein>
    <submittedName>
        <fullName evidence="2">Uncharacterized protein</fullName>
    </submittedName>
</protein>
<dbReference type="AlphaFoldDB" id="A0A7D9EF73"/>
<evidence type="ECO:0000256" key="1">
    <source>
        <dbReference type="SAM" id="MobiDB-lite"/>
    </source>
</evidence>
<dbReference type="OrthoDB" id="6077520at2759"/>
<name>A0A7D9EF73_PARCT</name>
<feature type="compositionally biased region" description="Basic residues" evidence="1">
    <location>
        <begin position="254"/>
        <end position="269"/>
    </location>
</feature>
<evidence type="ECO:0000313" key="2">
    <source>
        <dbReference type="EMBL" id="CAB4007090.1"/>
    </source>
</evidence>
<accession>A0A7D9EF73</accession>
<feature type="region of interest" description="Disordered" evidence="1">
    <location>
        <begin position="1"/>
        <end position="25"/>
    </location>
</feature>
<reference evidence="2" key="1">
    <citation type="submission" date="2020-04" db="EMBL/GenBank/DDBJ databases">
        <authorList>
            <person name="Alioto T."/>
            <person name="Alioto T."/>
            <person name="Gomez Garrido J."/>
        </authorList>
    </citation>
    <scope>NUCLEOTIDE SEQUENCE</scope>
    <source>
        <strain evidence="2">A484AB</strain>
    </source>
</reference>
<dbReference type="Proteomes" id="UP001152795">
    <property type="component" value="Unassembled WGS sequence"/>
</dbReference>
<feature type="region of interest" description="Disordered" evidence="1">
    <location>
        <begin position="246"/>
        <end position="279"/>
    </location>
</feature>